<dbReference type="PANTHER" id="PTHR43884:SF20">
    <property type="entry name" value="ACYL-COA DEHYDROGENASE FADE28"/>
    <property type="match status" value="1"/>
</dbReference>
<comment type="cofactor">
    <cofactor evidence="1">
        <name>FAD</name>
        <dbReference type="ChEBI" id="CHEBI:57692"/>
    </cofactor>
</comment>
<comment type="similarity">
    <text evidence="2">Belongs to the acyl-CoA dehydrogenase family.</text>
</comment>
<evidence type="ECO:0000313" key="9">
    <source>
        <dbReference type="EMBL" id="CAB5128107.1"/>
    </source>
</evidence>
<dbReference type="Pfam" id="PF00441">
    <property type="entry name" value="Acyl-CoA_dh_1"/>
    <property type="match status" value="1"/>
</dbReference>
<dbReference type="InterPro" id="IPR037069">
    <property type="entry name" value="AcylCoA_DH/ox_N_sf"/>
</dbReference>
<dbReference type="Gene3D" id="1.20.140.10">
    <property type="entry name" value="Butyryl-CoA Dehydrogenase, subunit A, domain 3"/>
    <property type="match status" value="1"/>
</dbReference>
<dbReference type="EMBL" id="CAEZSL010000046">
    <property type="protein sequence ID" value="CAB4539246.1"/>
    <property type="molecule type" value="Genomic_DNA"/>
</dbReference>
<dbReference type="InterPro" id="IPR009100">
    <property type="entry name" value="AcylCoA_DH/oxidase_NM_dom_sf"/>
</dbReference>
<evidence type="ECO:0000256" key="5">
    <source>
        <dbReference type="ARBA" id="ARBA00023002"/>
    </source>
</evidence>
<dbReference type="GO" id="GO:0003995">
    <property type="term" value="F:acyl-CoA dehydrogenase activity"/>
    <property type="evidence" value="ECO:0007669"/>
    <property type="project" value="TreeGrafter"/>
</dbReference>
<reference evidence="8" key="1">
    <citation type="submission" date="2020-05" db="EMBL/GenBank/DDBJ databases">
        <authorList>
            <person name="Chiriac C."/>
            <person name="Salcher M."/>
            <person name="Ghai R."/>
            <person name="Kavagutti S V."/>
        </authorList>
    </citation>
    <scope>NUCLEOTIDE SEQUENCE</scope>
</reference>
<dbReference type="Pfam" id="PF02771">
    <property type="entry name" value="Acyl-CoA_dh_N"/>
    <property type="match status" value="1"/>
</dbReference>
<feature type="domain" description="Acyl-CoA dehydrogenase/oxidase N-terminal" evidence="7">
    <location>
        <begin position="6"/>
        <end position="99"/>
    </location>
</feature>
<dbReference type="InterPro" id="IPR036250">
    <property type="entry name" value="AcylCo_DH-like_C"/>
</dbReference>
<proteinExistence type="inferred from homology"/>
<dbReference type="Gene3D" id="1.10.540.10">
    <property type="entry name" value="Acyl-CoA dehydrogenase/oxidase, N-terminal domain"/>
    <property type="match status" value="1"/>
</dbReference>
<evidence type="ECO:0000256" key="1">
    <source>
        <dbReference type="ARBA" id="ARBA00001974"/>
    </source>
</evidence>
<dbReference type="PANTHER" id="PTHR43884">
    <property type="entry name" value="ACYL-COA DEHYDROGENASE"/>
    <property type="match status" value="1"/>
</dbReference>
<accession>A0A6J6BJX6</accession>
<evidence type="ECO:0000256" key="3">
    <source>
        <dbReference type="ARBA" id="ARBA00022630"/>
    </source>
</evidence>
<keyword evidence="5" id="KW-0560">Oxidoreductase</keyword>
<evidence type="ECO:0000259" key="6">
    <source>
        <dbReference type="Pfam" id="PF00441"/>
    </source>
</evidence>
<evidence type="ECO:0000256" key="2">
    <source>
        <dbReference type="ARBA" id="ARBA00009347"/>
    </source>
</evidence>
<dbReference type="Gene3D" id="2.40.110.10">
    <property type="entry name" value="Butyryl-CoA Dehydrogenase, subunit A, domain 2"/>
    <property type="match status" value="1"/>
</dbReference>
<dbReference type="SUPFAM" id="SSF47203">
    <property type="entry name" value="Acyl-CoA dehydrogenase C-terminal domain-like"/>
    <property type="match status" value="1"/>
</dbReference>
<dbReference type="InterPro" id="IPR046373">
    <property type="entry name" value="Acyl-CoA_Oxase/DH_mid-dom_sf"/>
</dbReference>
<dbReference type="AlphaFoldDB" id="A0A6J6BJX6"/>
<sequence length="349" mass="36743">MDFSLTSDQDELRSLARQILTDVCTTEHLKNISTTESGTDLALWRTLGDAGLVGIGLPESVGGAGLGMIEISVVLEEIGRVAAPVPAFAVMGLAANSLVAYPDLLDGVANGDVIVTAAIHEQVGDAFHPATKVVDGKITGTKVCVPHGLLAKRFVVTAADGLYCVEASDPNVTITRQDTTSGVPDALVQFNGATAKCLGTSAAVHDLVNRGISAACLLTSGACQSALALMAEYAKGRFQFEKAIASFQAVSQRTGDAYIDTEGVRLTAWHAAWRLSEGLDADAALLSAKFWAAEGGWRIMHGAHHVHGGVGVDRDYPLHRYFLLHKQLELQLGSTQPSLARLGNMLVNS</sequence>
<keyword evidence="4" id="KW-0274">FAD</keyword>
<evidence type="ECO:0000256" key="4">
    <source>
        <dbReference type="ARBA" id="ARBA00022827"/>
    </source>
</evidence>
<dbReference type="SUPFAM" id="SSF56645">
    <property type="entry name" value="Acyl-CoA dehydrogenase NM domain-like"/>
    <property type="match status" value="1"/>
</dbReference>
<gene>
    <name evidence="8" type="ORF">UFOPK1421_00547</name>
    <name evidence="9" type="ORF">UFOPK4422_01149</name>
</gene>
<dbReference type="EMBL" id="CAFBRX010000122">
    <property type="protein sequence ID" value="CAB5128107.1"/>
    <property type="molecule type" value="Genomic_DNA"/>
</dbReference>
<feature type="domain" description="Acyl-CoA dehydrogenase/oxidase C-terminal" evidence="6">
    <location>
        <begin position="217"/>
        <end position="336"/>
    </location>
</feature>
<evidence type="ECO:0000313" key="8">
    <source>
        <dbReference type="EMBL" id="CAB4539246.1"/>
    </source>
</evidence>
<dbReference type="InterPro" id="IPR013786">
    <property type="entry name" value="AcylCoA_DH/ox_N"/>
</dbReference>
<dbReference type="GO" id="GO:0050660">
    <property type="term" value="F:flavin adenine dinucleotide binding"/>
    <property type="evidence" value="ECO:0007669"/>
    <property type="project" value="InterPro"/>
</dbReference>
<keyword evidence="3" id="KW-0285">Flavoprotein</keyword>
<name>A0A6J6BJX6_9ZZZZ</name>
<evidence type="ECO:0000259" key="7">
    <source>
        <dbReference type="Pfam" id="PF02771"/>
    </source>
</evidence>
<organism evidence="8">
    <name type="scientific">freshwater metagenome</name>
    <dbReference type="NCBI Taxonomy" id="449393"/>
    <lineage>
        <taxon>unclassified sequences</taxon>
        <taxon>metagenomes</taxon>
        <taxon>ecological metagenomes</taxon>
    </lineage>
</organism>
<dbReference type="InterPro" id="IPR009075">
    <property type="entry name" value="AcylCo_DH/oxidase_C"/>
</dbReference>
<protein>
    <submittedName>
        <fullName evidence="8">Unannotated protein</fullName>
    </submittedName>
</protein>